<sequence>MSLIFDVMFYALIIFHSCGWITFCVRRKNSKDTPTKRTFSTKSVSTELMLSKTQSPSPNSTSEGKTQQATCELKTKSECQIAIEGRNQVESKKRLRRQKSCRTRATDRTRTATAASMVNTMMFPRAPKGNHDEELDEMVTTFIARSLDFTLFKLEKILEEESRILRL</sequence>
<dbReference type="AlphaFoldDB" id="A0A0D8Y5D0"/>
<reference evidence="4" key="2">
    <citation type="journal article" date="2016" name="Sci. Rep.">
        <title>Dictyocaulus viviparus genome, variome and transcriptome elucidate lungworm biology and support future intervention.</title>
        <authorList>
            <person name="McNulty S.N."/>
            <person name="Strube C."/>
            <person name="Rosa B.A."/>
            <person name="Martin J.C."/>
            <person name="Tyagi R."/>
            <person name="Choi Y.J."/>
            <person name="Wang Q."/>
            <person name="Hallsworth Pepin K."/>
            <person name="Zhang X."/>
            <person name="Ozersky P."/>
            <person name="Wilson R.K."/>
            <person name="Sternberg P.W."/>
            <person name="Gasser R.B."/>
            <person name="Mitreva M."/>
        </authorList>
    </citation>
    <scope>NUCLEOTIDE SEQUENCE [LARGE SCALE GENOMIC DNA]</scope>
    <source>
        <strain evidence="4">HannoverDv2000</strain>
    </source>
</reference>
<proteinExistence type="predicted"/>
<evidence type="ECO:0000313" key="3">
    <source>
        <dbReference type="EMBL" id="KJH51397.1"/>
    </source>
</evidence>
<accession>A0A0D8Y5D0</accession>
<name>A0A0D8Y5D0_DICVI</name>
<feature type="compositionally biased region" description="Polar residues" evidence="1">
    <location>
        <begin position="36"/>
        <end position="69"/>
    </location>
</feature>
<evidence type="ECO:0000313" key="4">
    <source>
        <dbReference type="Proteomes" id="UP000053766"/>
    </source>
</evidence>
<organism evidence="3 4">
    <name type="scientific">Dictyocaulus viviparus</name>
    <name type="common">Bovine lungworm</name>
    <dbReference type="NCBI Taxonomy" id="29172"/>
    <lineage>
        <taxon>Eukaryota</taxon>
        <taxon>Metazoa</taxon>
        <taxon>Ecdysozoa</taxon>
        <taxon>Nematoda</taxon>
        <taxon>Chromadorea</taxon>
        <taxon>Rhabditida</taxon>
        <taxon>Rhabditina</taxon>
        <taxon>Rhabditomorpha</taxon>
        <taxon>Strongyloidea</taxon>
        <taxon>Metastrongylidae</taxon>
        <taxon>Dictyocaulus</taxon>
    </lineage>
</organism>
<feature type="transmembrane region" description="Helical" evidence="2">
    <location>
        <begin position="7"/>
        <end position="25"/>
    </location>
</feature>
<reference evidence="3 4" key="1">
    <citation type="submission" date="2013-11" db="EMBL/GenBank/DDBJ databases">
        <title>Draft genome of the bovine lungworm Dictyocaulus viviparus.</title>
        <authorList>
            <person name="Mitreva M."/>
        </authorList>
    </citation>
    <scope>NUCLEOTIDE SEQUENCE [LARGE SCALE GENOMIC DNA]</scope>
    <source>
        <strain evidence="3 4">HannoverDv2000</strain>
    </source>
</reference>
<dbReference type="EMBL" id="KN716184">
    <property type="protein sequence ID" value="KJH51397.1"/>
    <property type="molecule type" value="Genomic_DNA"/>
</dbReference>
<keyword evidence="2" id="KW-0812">Transmembrane</keyword>
<keyword evidence="4" id="KW-1185">Reference proteome</keyword>
<evidence type="ECO:0000256" key="2">
    <source>
        <dbReference type="SAM" id="Phobius"/>
    </source>
</evidence>
<dbReference type="Proteomes" id="UP000053766">
    <property type="component" value="Unassembled WGS sequence"/>
</dbReference>
<gene>
    <name evidence="3" type="ORF">DICVIV_02411</name>
</gene>
<protein>
    <submittedName>
        <fullName evidence="3">Uncharacterized protein</fullName>
    </submittedName>
</protein>
<keyword evidence="2" id="KW-0472">Membrane</keyword>
<evidence type="ECO:0000256" key="1">
    <source>
        <dbReference type="SAM" id="MobiDB-lite"/>
    </source>
</evidence>
<feature type="region of interest" description="Disordered" evidence="1">
    <location>
        <begin position="31"/>
        <end position="69"/>
    </location>
</feature>
<keyword evidence="2" id="KW-1133">Transmembrane helix</keyword>